<feature type="coiled-coil region" evidence="1">
    <location>
        <begin position="79"/>
        <end position="113"/>
    </location>
</feature>
<name>A0A7Y0E0H5_9PROT</name>
<feature type="region of interest" description="Disordered" evidence="2">
    <location>
        <begin position="1"/>
        <end position="40"/>
    </location>
</feature>
<reference evidence="3 4" key="1">
    <citation type="submission" date="2020-04" db="EMBL/GenBank/DDBJ databases">
        <title>Rhodospirillaceae bacterium KN72 isolated from deep sea.</title>
        <authorList>
            <person name="Zhang D.-C."/>
        </authorList>
    </citation>
    <scope>NUCLEOTIDE SEQUENCE [LARGE SCALE GENOMIC DNA]</scope>
    <source>
        <strain evidence="3 4">KN72</strain>
    </source>
</reference>
<keyword evidence="4" id="KW-1185">Reference proteome</keyword>
<protein>
    <submittedName>
        <fullName evidence="3">Protein phosphatase CheZ</fullName>
    </submittedName>
</protein>
<evidence type="ECO:0000313" key="3">
    <source>
        <dbReference type="EMBL" id="NMM44954.1"/>
    </source>
</evidence>
<evidence type="ECO:0000256" key="2">
    <source>
        <dbReference type="SAM" id="MobiDB-lite"/>
    </source>
</evidence>
<dbReference type="EMBL" id="JABBNT010000003">
    <property type="protein sequence ID" value="NMM44954.1"/>
    <property type="molecule type" value="Genomic_DNA"/>
</dbReference>
<keyword evidence="1" id="KW-0175">Coiled coil</keyword>
<dbReference type="AlphaFoldDB" id="A0A7Y0E0H5"/>
<organism evidence="3 4">
    <name type="scientific">Pacificispira spongiicola</name>
    <dbReference type="NCBI Taxonomy" id="2729598"/>
    <lineage>
        <taxon>Bacteria</taxon>
        <taxon>Pseudomonadati</taxon>
        <taxon>Pseudomonadota</taxon>
        <taxon>Alphaproteobacteria</taxon>
        <taxon>Rhodospirillales</taxon>
        <taxon>Rhodospirillaceae</taxon>
        <taxon>Pacificispira</taxon>
    </lineage>
</organism>
<evidence type="ECO:0000313" key="4">
    <source>
        <dbReference type="Proteomes" id="UP000539372"/>
    </source>
</evidence>
<dbReference type="RefSeq" id="WP_169625336.1">
    <property type="nucleotide sequence ID" value="NZ_JABBNT010000003.1"/>
</dbReference>
<sequence length="257" mass="27461">MSSFRSSRPFRIERLSGAPEPSNPRPATRKAPVAPSPSADLAELRSAIEAMHADIRALKGGDGSAAAPPPVSGVDPEVFRQQIVEAERLKADLQELSDAIERTKQEIASLRSADRGSDKLASASEALRAVVGDTETATDGIINAAEAIEEVAGRLRAQVSGDEALGMIDDLFEHSTGIFEHCNFQDITGQRITKVVNTMEFIDERVRKMMEIWGGDNAFAGVVGTEQALPAHGEELHGPAMDGDASIGQDEIDALFD</sequence>
<accession>A0A7Y0E0H5</accession>
<dbReference type="SUPFAM" id="SSF75708">
    <property type="entry name" value="Chemotaxis phosphatase CheZ"/>
    <property type="match status" value="1"/>
</dbReference>
<proteinExistence type="predicted"/>
<evidence type="ECO:0000256" key="1">
    <source>
        <dbReference type="SAM" id="Coils"/>
    </source>
</evidence>
<dbReference type="Proteomes" id="UP000539372">
    <property type="component" value="Unassembled WGS sequence"/>
</dbReference>
<dbReference type="Gene3D" id="1.10.287.500">
    <property type="entry name" value="Helix hairpin bin"/>
    <property type="match status" value="1"/>
</dbReference>
<comment type="caution">
    <text evidence="3">The sequence shown here is derived from an EMBL/GenBank/DDBJ whole genome shotgun (WGS) entry which is preliminary data.</text>
</comment>
<gene>
    <name evidence="3" type="ORF">HH303_10730</name>
</gene>